<keyword evidence="1" id="KW-0812">Transmembrane</keyword>
<evidence type="ECO:0000256" key="1">
    <source>
        <dbReference type="SAM" id="Phobius"/>
    </source>
</evidence>
<name>A0A485LMU9_9STRA</name>
<evidence type="ECO:0000313" key="3">
    <source>
        <dbReference type="EMBL" id="KAF0685186.1"/>
    </source>
</evidence>
<sequence>MRTTCIGLVLLAACVLTVDADAAVKDVHVEGGLASDPALGDLRKNDKEGYVLSPEQVAQIQGLMQTDKDATAPEEEELPFEGTAIQNNVFPGDIGNFQQIDKVVNDQISALLKSTGTQLPKDIESKLSTEKIQELMSWYNMSWIAFNLSMRYVFGDTLTGAVAVFILCFTCCFVLPWAWQKRRHHLMTTWLTQFYAEHAPQNVIRVPQAVEAYMTLSNGFDKLKEDCIRKYVVAAEESKKDQ</sequence>
<evidence type="ECO:0000313" key="5">
    <source>
        <dbReference type="Proteomes" id="UP000332933"/>
    </source>
</evidence>
<feature type="transmembrane region" description="Helical" evidence="1">
    <location>
        <begin position="158"/>
        <end position="179"/>
    </location>
</feature>
<keyword evidence="2" id="KW-0732">Signal</keyword>
<evidence type="ECO:0000256" key="2">
    <source>
        <dbReference type="SAM" id="SignalP"/>
    </source>
</evidence>
<organism evidence="4 5">
    <name type="scientific">Aphanomyces stellatus</name>
    <dbReference type="NCBI Taxonomy" id="120398"/>
    <lineage>
        <taxon>Eukaryota</taxon>
        <taxon>Sar</taxon>
        <taxon>Stramenopiles</taxon>
        <taxon>Oomycota</taxon>
        <taxon>Saprolegniomycetes</taxon>
        <taxon>Saprolegniales</taxon>
        <taxon>Verrucalvaceae</taxon>
        <taxon>Aphanomyces</taxon>
    </lineage>
</organism>
<dbReference type="EMBL" id="CAADRA010007242">
    <property type="protein sequence ID" value="VFT99538.1"/>
    <property type="molecule type" value="Genomic_DNA"/>
</dbReference>
<dbReference type="AlphaFoldDB" id="A0A485LMU9"/>
<keyword evidence="1" id="KW-1133">Transmembrane helix</keyword>
<feature type="signal peptide" evidence="2">
    <location>
        <begin position="1"/>
        <end position="20"/>
    </location>
</feature>
<dbReference type="Proteomes" id="UP000332933">
    <property type="component" value="Unassembled WGS sequence"/>
</dbReference>
<dbReference type="EMBL" id="VJMH01007216">
    <property type="protein sequence ID" value="KAF0685186.1"/>
    <property type="molecule type" value="Genomic_DNA"/>
</dbReference>
<reference evidence="3" key="2">
    <citation type="submission" date="2019-06" db="EMBL/GenBank/DDBJ databases">
        <title>Genomics analysis of Aphanomyces spp. identifies a new class of oomycete effector associated with host adaptation.</title>
        <authorList>
            <person name="Gaulin E."/>
        </authorList>
    </citation>
    <scope>NUCLEOTIDE SEQUENCE</scope>
    <source>
        <strain evidence="3">CBS 578.67</strain>
    </source>
</reference>
<protein>
    <submittedName>
        <fullName evidence="4">Aste57867_22888 protein</fullName>
    </submittedName>
</protein>
<feature type="chain" id="PRO_5036116567" evidence="2">
    <location>
        <begin position="21"/>
        <end position="242"/>
    </location>
</feature>
<accession>A0A485LMU9</accession>
<keyword evidence="5" id="KW-1185">Reference proteome</keyword>
<gene>
    <name evidence="4" type="primary">Aste57867_22888</name>
    <name evidence="3" type="ORF">As57867_022817</name>
    <name evidence="4" type="ORF">ASTE57867_22888</name>
</gene>
<evidence type="ECO:0000313" key="4">
    <source>
        <dbReference type="EMBL" id="VFT99538.1"/>
    </source>
</evidence>
<keyword evidence="1" id="KW-0472">Membrane</keyword>
<proteinExistence type="predicted"/>
<dbReference type="OrthoDB" id="61539at2759"/>
<reference evidence="4 5" key="1">
    <citation type="submission" date="2019-03" db="EMBL/GenBank/DDBJ databases">
        <authorList>
            <person name="Gaulin E."/>
            <person name="Dumas B."/>
        </authorList>
    </citation>
    <scope>NUCLEOTIDE SEQUENCE [LARGE SCALE GENOMIC DNA]</scope>
    <source>
        <strain evidence="4">CBS 568.67</strain>
    </source>
</reference>